<dbReference type="Gene3D" id="3.80.10.10">
    <property type="entry name" value="Ribonuclease Inhibitor"/>
    <property type="match status" value="1"/>
</dbReference>
<dbReference type="EMBL" id="GL377310">
    <property type="protein sequence ID" value="EFI93861.1"/>
    <property type="molecule type" value="Genomic_DNA"/>
</dbReference>
<name>D8QEJ3_SCHCM</name>
<gene>
    <name evidence="1" type="ORF">SCHCODRAFT_85917</name>
</gene>
<keyword evidence="2" id="KW-1185">Reference proteome</keyword>
<accession>D8QEJ3</accession>
<dbReference type="InParanoid" id="D8QEJ3"/>
<protein>
    <submittedName>
        <fullName evidence="1">Expressed protein</fullName>
    </submittedName>
</protein>
<dbReference type="InterPro" id="IPR032675">
    <property type="entry name" value="LRR_dom_sf"/>
</dbReference>
<proteinExistence type="predicted"/>
<dbReference type="VEuPathDB" id="FungiDB:SCHCODRAFT_02512083"/>
<evidence type="ECO:0000313" key="1">
    <source>
        <dbReference type="EMBL" id="EFI93861.1"/>
    </source>
</evidence>
<dbReference type="HOGENOM" id="CLU_1338198_0_0_1"/>
<dbReference type="Proteomes" id="UP000007431">
    <property type="component" value="Unassembled WGS sequence"/>
</dbReference>
<evidence type="ECO:0000313" key="2">
    <source>
        <dbReference type="Proteomes" id="UP000007431"/>
    </source>
</evidence>
<reference evidence="1 2" key="1">
    <citation type="journal article" date="2010" name="Nat. Biotechnol.">
        <title>Genome sequence of the model mushroom Schizophyllum commune.</title>
        <authorList>
            <person name="Ohm R.A."/>
            <person name="de Jong J.F."/>
            <person name="Lugones L.G."/>
            <person name="Aerts A."/>
            <person name="Kothe E."/>
            <person name="Stajich J.E."/>
            <person name="de Vries R.P."/>
            <person name="Record E."/>
            <person name="Levasseur A."/>
            <person name="Baker S.E."/>
            <person name="Bartholomew K.A."/>
            <person name="Coutinho P.M."/>
            <person name="Erdmann S."/>
            <person name="Fowler T.J."/>
            <person name="Gathman A.C."/>
            <person name="Lombard V."/>
            <person name="Henrissat B."/>
            <person name="Knabe N."/>
            <person name="Kuees U."/>
            <person name="Lilly W.W."/>
            <person name="Lindquist E."/>
            <person name="Lucas S."/>
            <person name="Magnuson J.K."/>
            <person name="Piumi F."/>
            <person name="Raudaskoski M."/>
            <person name="Salamov A."/>
            <person name="Schmutz J."/>
            <person name="Schwarze F.W.M.R."/>
            <person name="vanKuyk P.A."/>
            <person name="Horton J.S."/>
            <person name="Grigoriev I.V."/>
            <person name="Woesten H.A.B."/>
        </authorList>
    </citation>
    <scope>NUCLEOTIDE SEQUENCE [LARGE SCALE GENOMIC DNA]</scope>
    <source>
        <strain evidence="2">H4-8 / FGSC 9210</strain>
    </source>
</reference>
<dbReference type="AlphaFoldDB" id="D8QEJ3"/>
<organism evidence="2">
    <name type="scientific">Schizophyllum commune (strain H4-8 / FGSC 9210)</name>
    <name type="common">Split gill fungus</name>
    <dbReference type="NCBI Taxonomy" id="578458"/>
    <lineage>
        <taxon>Eukaryota</taxon>
        <taxon>Fungi</taxon>
        <taxon>Dikarya</taxon>
        <taxon>Basidiomycota</taxon>
        <taxon>Agaricomycotina</taxon>
        <taxon>Agaricomycetes</taxon>
        <taxon>Agaricomycetidae</taxon>
        <taxon>Agaricales</taxon>
        <taxon>Schizophyllaceae</taxon>
        <taxon>Schizophyllum</taxon>
    </lineage>
</organism>
<sequence>MFNDPPTPLLVPLDFLRPLSQHRLLEEISIGETEGAVGLTDDAYSELAQWWPNLVRLRVPNATGTSCTLRTLLAFATHCKQLRTLTLKLDVRSAYLPNEEVAVAKTPAPALERLEINDGRIVVADEVADCLTALFPALTEVAYRADEELMFYDEAAVIYREEAWDRVSRMLRWYRSVKSGPWTDFEDFEDAVDHQYASSRGMPFF</sequence>